<dbReference type="EMBL" id="JAYDCJ010000003">
    <property type="protein sequence ID" value="MEA1080871.1"/>
    <property type="molecule type" value="Genomic_DNA"/>
</dbReference>
<dbReference type="InterPro" id="IPR025364">
    <property type="entry name" value="DUF4268"/>
</dbReference>
<dbReference type="Gene3D" id="3.40.1350.10">
    <property type="match status" value="1"/>
</dbReference>
<proteinExistence type="predicted"/>
<gene>
    <name evidence="2" type="ORF">U5822_09325</name>
</gene>
<feature type="domain" description="DUF4268" evidence="1">
    <location>
        <begin position="228"/>
        <end position="361"/>
    </location>
</feature>
<evidence type="ECO:0000313" key="2">
    <source>
        <dbReference type="EMBL" id="MEA1080871.1"/>
    </source>
</evidence>
<dbReference type="Proteomes" id="UP001305746">
    <property type="component" value="Unassembled WGS sequence"/>
</dbReference>
<dbReference type="Pfam" id="PF14088">
    <property type="entry name" value="DUF4268"/>
    <property type="match status" value="1"/>
</dbReference>
<sequence>MYRINRSSNSIQRLEKKSFSGLGFREREHLQEWIAKQPDVLGEDLLIIQKEFSGFNDTQERLDLLALDKQGALVIIENKLDDTGRDVTWQALKYASYCSGLSKSNIANIYQQYLDRSQPGTKAEDLLSEFFDNQDFADITLNKGVTQRIMLIAANFRKEVTSTVLWLLNFKVRLQCFRATPYAMGEELFLNVEQIIPTQDTEEYMIGMAEKAQDDIEDQVEQKHRHITRREFWGRVIEAMNETQSSLYQSISPGDSSWIGAGSGVGGIGLHFVATRQYGRAELYIDRPDKADNEYVFGQLLARKEEIERDFGGPLEWEPLEGRKACRIKAEAPGNIFERENWDSMVSFMVDAMFRLERAVKGPLREVWAARRNQAAADTGRQPET</sequence>
<evidence type="ECO:0000259" key="1">
    <source>
        <dbReference type="Pfam" id="PF14088"/>
    </source>
</evidence>
<keyword evidence="3" id="KW-1185">Reference proteome</keyword>
<dbReference type="InterPro" id="IPR011856">
    <property type="entry name" value="tRNA_endonuc-like_dom_sf"/>
</dbReference>
<name>A0ABU5NYI9_9GAMM</name>
<dbReference type="RefSeq" id="WP_322855355.1">
    <property type="nucleotide sequence ID" value="NZ_JAYDCJ010000003.1"/>
</dbReference>
<comment type="caution">
    <text evidence="2">The sequence shown here is derived from an EMBL/GenBank/DDBJ whole genome shotgun (WGS) entry which is preliminary data.</text>
</comment>
<accession>A0ABU5NYI9</accession>
<protein>
    <submittedName>
        <fullName evidence="2">DUF4268 domain-containing protein</fullName>
    </submittedName>
</protein>
<reference evidence="2 3" key="1">
    <citation type="submission" date="2023-12" db="EMBL/GenBank/DDBJ databases">
        <title>Marinobacter qingdaonensis sp. nov., isolated from the intertidal sediment of Qingdao, PR China.</title>
        <authorList>
            <person name="Li Y."/>
        </authorList>
    </citation>
    <scope>NUCLEOTIDE SEQUENCE [LARGE SCALE GENOMIC DNA]</scope>
    <source>
        <strain evidence="2 3">ASW11-75</strain>
    </source>
</reference>
<evidence type="ECO:0000313" key="3">
    <source>
        <dbReference type="Proteomes" id="UP001305746"/>
    </source>
</evidence>
<organism evidence="2 3">
    <name type="scientific">Marinobacter qingdaonensis</name>
    <dbReference type="NCBI Taxonomy" id="3108486"/>
    <lineage>
        <taxon>Bacteria</taxon>
        <taxon>Pseudomonadati</taxon>
        <taxon>Pseudomonadota</taxon>
        <taxon>Gammaproteobacteria</taxon>
        <taxon>Pseudomonadales</taxon>
        <taxon>Marinobacteraceae</taxon>
        <taxon>Marinobacter</taxon>
    </lineage>
</organism>